<protein>
    <submittedName>
        <fullName evidence="2">Uncharacterized protein</fullName>
    </submittedName>
</protein>
<dbReference type="EMBL" id="PGTN01000042">
    <property type="protein sequence ID" value="PJF47597.1"/>
    <property type="molecule type" value="Genomic_DNA"/>
</dbReference>
<feature type="chain" id="PRO_5014753908" evidence="1">
    <location>
        <begin position="25"/>
        <end position="275"/>
    </location>
</feature>
<organism evidence="2 3">
    <name type="scientific">Candidatus Thermofonsia Clade 3 bacterium</name>
    <dbReference type="NCBI Taxonomy" id="2364212"/>
    <lineage>
        <taxon>Bacteria</taxon>
        <taxon>Bacillati</taxon>
        <taxon>Chloroflexota</taxon>
        <taxon>Candidatus Thermofontia</taxon>
        <taxon>Candidatus Thermofonsia Clade 3</taxon>
    </lineage>
</organism>
<name>A0A2M8QCR6_9CHLR</name>
<dbReference type="Proteomes" id="UP000230790">
    <property type="component" value="Unassembled WGS sequence"/>
</dbReference>
<feature type="signal peptide" evidence="1">
    <location>
        <begin position="1"/>
        <end position="24"/>
    </location>
</feature>
<accession>A0A2M8QCR6</accession>
<dbReference type="PROSITE" id="PS51257">
    <property type="entry name" value="PROKAR_LIPOPROTEIN"/>
    <property type="match status" value="1"/>
</dbReference>
<comment type="caution">
    <text evidence="2">The sequence shown here is derived from an EMBL/GenBank/DDBJ whole genome shotgun (WGS) entry which is preliminary data.</text>
</comment>
<evidence type="ECO:0000313" key="3">
    <source>
        <dbReference type="Proteomes" id="UP000230790"/>
    </source>
</evidence>
<evidence type="ECO:0000256" key="1">
    <source>
        <dbReference type="SAM" id="SignalP"/>
    </source>
</evidence>
<reference evidence="2 3" key="1">
    <citation type="submission" date="2017-11" db="EMBL/GenBank/DDBJ databases">
        <title>Evolution of Phototrophy in the Chloroflexi Phylum Driven by Horizontal Gene Transfer.</title>
        <authorList>
            <person name="Ward L.M."/>
            <person name="Hemp J."/>
            <person name="Shih P.M."/>
            <person name="Mcglynn S.E."/>
            <person name="Fischer W."/>
        </authorList>
    </citation>
    <scope>NUCLEOTIDE SEQUENCE [LARGE SCALE GENOMIC DNA]</scope>
    <source>
        <strain evidence="2">JP3_7</strain>
    </source>
</reference>
<keyword evidence="1" id="KW-0732">Signal</keyword>
<evidence type="ECO:0000313" key="2">
    <source>
        <dbReference type="EMBL" id="PJF47597.1"/>
    </source>
</evidence>
<gene>
    <name evidence="2" type="ORF">CUN48_07905</name>
</gene>
<dbReference type="AlphaFoldDB" id="A0A2M8QCR6"/>
<proteinExistence type="predicted"/>
<sequence>MLKFRPTALCVMAALLACAGQASASSLQPNTSYWLFLPVVNSLYLTCPTTSSQTYDVIGIQGGYYKGNALTDENADFRLSILGYVPTTAPMTLVNYSGPADPHAPQMAGIFEPNRGPNITGVFKRYDWNWNESGPPPYGARGGVNNDWPVSVMNLAATPGEGIYIPERNILNAPIGTAAMVLYADEDEVTLAYGDRDSVVNGYVVYLMNICTDPNLVARYRQQLDSNGRRATGFLPAVRNNERIGIARYNYVTVAIRDSGPFLDPRSRKDWWQGY</sequence>